<comment type="caution">
    <text evidence="2">The sequence shown here is derived from an EMBL/GenBank/DDBJ whole genome shotgun (WGS) entry which is preliminary data.</text>
</comment>
<gene>
    <name evidence="2" type="ORF">FHS23_001623</name>
</gene>
<feature type="compositionally biased region" description="Low complexity" evidence="1">
    <location>
        <begin position="264"/>
        <end position="285"/>
    </location>
</feature>
<sequence length="285" mass="29276">MKHFPFPVRVAAGLAASTADTVRDLPKHLTELPVTVASQVLQTSMRVQQHVTELAIKGDDALAAFRGVEDEPNWATFDEDDDPAAAAAWAESGTPGSAAAFDDPWDAESQALGEEHEDGEFDAADTNIVSTTGGPVGTVGTDTAGTNPAGDDTGTRDAATAATPRRDDTGDSAAATGGTATDNPATGQKPAGRSTSSGPAGVSDYDALSLPELRSRLRSFSSAELEQLLEYERDNENRPSFTGMLSRRIANVQAESDATDNAPADGSTTAGDGGADTTSGETTTS</sequence>
<evidence type="ECO:0000313" key="2">
    <source>
        <dbReference type="EMBL" id="MBB3050628.1"/>
    </source>
</evidence>
<dbReference type="RefSeq" id="WP_183650192.1">
    <property type="nucleotide sequence ID" value="NZ_JACHWU010000001.1"/>
</dbReference>
<keyword evidence="3" id="KW-1185">Reference proteome</keyword>
<accession>A0A839RYE0</accession>
<evidence type="ECO:0000313" key="3">
    <source>
        <dbReference type="Proteomes" id="UP000550714"/>
    </source>
</evidence>
<dbReference type="Proteomes" id="UP000550714">
    <property type="component" value="Unassembled WGS sequence"/>
</dbReference>
<dbReference type="EMBL" id="JACHWU010000001">
    <property type="protein sequence ID" value="MBB3050628.1"/>
    <property type="molecule type" value="Genomic_DNA"/>
</dbReference>
<dbReference type="InterPro" id="IPR047728">
    <property type="entry name" value="LipDrop-assoc"/>
</dbReference>
<feature type="region of interest" description="Disordered" evidence="1">
    <location>
        <begin position="126"/>
        <end position="203"/>
    </location>
</feature>
<protein>
    <recommendedName>
        <fullName evidence="4">Lipid droplet-associated protein</fullName>
    </recommendedName>
</protein>
<name>A0A839RYE0_9PSEU</name>
<proteinExistence type="predicted"/>
<organism evidence="2 3">
    <name type="scientific">Prauserella isguenensis</name>
    <dbReference type="NCBI Taxonomy" id="1470180"/>
    <lineage>
        <taxon>Bacteria</taxon>
        <taxon>Bacillati</taxon>
        <taxon>Actinomycetota</taxon>
        <taxon>Actinomycetes</taxon>
        <taxon>Pseudonocardiales</taxon>
        <taxon>Pseudonocardiaceae</taxon>
        <taxon>Prauserella</taxon>
    </lineage>
</organism>
<feature type="compositionally biased region" description="Low complexity" evidence="1">
    <location>
        <begin position="129"/>
        <end position="163"/>
    </location>
</feature>
<evidence type="ECO:0000256" key="1">
    <source>
        <dbReference type="SAM" id="MobiDB-lite"/>
    </source>
</evidence>
<dbReference type="AlphaFoldDB" id="A0A839RYE0"/>
<reference evidence="2 3" key="1">
    <citation type="submission" date="2020-08" db="EMBL/GenBank/DDBJ databases">
        <title>Genomic Encyclopedia of Type Strains, Phase III (KMG-III): the genomes of soil and plant-associated and newly described type strains.</title>
        <authorList>
            <person name="Whitman W."/>
        </authorList>
    </citation>
    <scope>NUCLEOTIDE SEQUENCE [LARGE SCALE GENOMIC DNA]</scope>
    <source>
        <strain evidence="2 3">CECT 8577</strain>
    </source>
</reference>
<dbReference type="NCBIfam" id="NF033649">
    <property type="entry name" value="LipDrop_Rv1109c"/>
    <property type="match status" value="1"/>
</dbReference>
<evidence type="ECO:0008006" key="4">
    <source>
        <dbReference type="Google" id="ProtNLM"/>
    </source>
</evidence>
<feature type="region of interest" description="Disordered" evidence="1">
    <location>
        <begin position="231"/>
        <end position="285"/>
    </location>
</feature>
<feature type="compositionally biased region" description="Low complexity" evidence="1">
    <location>
        <begin position="171"/>
        <end position="187"/>
    </location>
</feature>